<evidence type="ECO:0000256" key="3">
    <source>
        <dbReference type="ARBA" id="ARBA00023163"/>
    </source>
</evidence>
<comment type="caution">
    <text evidence="5">The sequence shown here is derived from an EMBL/GenBank/DDBJ whole genome shotgun (WGS) entry which is preliminary data.</text>
</comment>
<feature type="domain" description="HTH marR-type" evidence="4">
    <location>
        <begin position="8"/>
        <end position="140"/>
    </location>
</feature>
<evidence type="ECO:0000256" key="1">
    <source>
        <dbReference type="ARBA" id="ARBA00023015"/>
    </source>
</evidence>
<dbReference type="PRINTS" id="PR00598">
    <property type="entry name" value="HTHMARR"/>
</dbReference>
<organism evidence="5 6">
    <name type="scientific">Candidatus Solincola sediminis</name>
    <dbReference type="NCBI Taxonomy" id="1797199"/>
    <lineage>
        <taxon>Bacteria</taxon>
        <taxon>Bacillati</taxon>
        <taxon>Actinomycetota</taxon>
        <taxon>Candidatus Geothermincolia</taxon>
        <taxon>Candidatus Geothermincolales</taxon>
        <taxon>Candidatus Geothermincolaceae</taxon>
        <taxon>Candidatus Solincola</taxon>
    </lineage>
</organism>
<dbReference type="PANTHER" id="PTHR42756">
    <property type="entry name" value="TRANSCRIPTIONAL REGULATOR, MARR"/>
    <property type="match status" value="1"/>
</dbReference>
<proteinExistence type="predicted"/>
<evidence type="ECO:0000313" key="6">
    <source>
        <dbReference type="Proteomes" id="UP000177876"/>
    </source>
</evidence>
<dbReference type="InterPro" id="IPR036390">
    <property type="entry name" value="WH_DNA-bd_sf"/>
</dbReference>
<dbReference type="Proteomes" id="UP000177876">
    <property type="component" value="Unassembled WGS sequence"/>
</dbReference>
<dbReference type="SUPFAM" id="SSF46785">
    <property type="entry name" value="Winged helix' DNA-binding domain"/>
    <property type="match status" value="1"/>
</dbReference>
<dbReference type="InterPro" id="IPR036388">
    <property type="entry name" value="WH-like_DNA-bd_sf"/>
</dbReference>
<dbReference type="PANTHER" id="PTHR42756:SF1">
    <property type="entry name" value="TRANSCRIPTIONAL REPRESSOR OF EMRAB OPERON"/>
    <property type="match status" value="1"/>
</dbReference>
<dbReference type="Gene3D" id="1.10.10.10">
    <property type="entry name" value="Winged helix-like DNA-binding domain superfamily/Winged helix DNA-binding domain"/>
    <property type="match status" value="1"/>
</dbReference>
<gene>
    <name evidence="5" type="ORF">A2Y75_01230</name>
</gene>
<accession>A0A1F2WRS7</accession>
<dbReference type="GO" id="GO:0003677">
    <property type="term" value="F:DNA binding"/>
    <property type="evidence" value="ECO:0007669"/>
    <property type="project" value="UniProtKB-KW"/>
</dbReference>
<evidence type="ECO:0000256" key="2">
    <source>
        <dbReference type="ARBA" id="ARBA00023125"/>
    </source>
</evidence>
<name>A0A1F2WRS7_9ACTN</name>
<reference evidence="5 6" key="1">
    <citation type="journal article" date="2016" name="Nat. Commun.">
        <title>Thousands of microbial genomes shed light on interconnected biogeochemical processes in an aquifer system.</title>
        <authorList>
            <person name="Anantharaman K."/>
            <person name="Brown C.T."/>
            <person name="Hug L.A."/>
            <person name="Sharon I."/>
            <person name="Castelle C.J."/>
            <person name="Probst A.J."/>
            <person name="Thomas B.C."/>
            <person name="Singh A."/>
            <person name="Wilkins M.J."/>
            <person name="Karaoz U."/>
            <person name="Brodie E.L."/>
            <person name="Williams K.H."/>
            <person name="Hubbard S.S."/>
            <person name="Banfield J.F."/>
        </authorList>
    </citation>
    <scope>NUCLEOTIDE SEQUENCE [LARGE SCALE GENOMIC DNA]</scope>
</reference>
<evidence type="ECO:0000259" key="4">
    <source>
        <dbReference type="PROSITE" id="PS50995"/>
    </source>
</evidence>
<keyword evidence="1" id="KW-0805">Transcription regulation</keyword>
<dbReference type="InterPro" id="IPR000835">
    <property type="entry name" value="HTH_MarR-typ"/>
</dbReference>
<dbReference type="GO" id="GO:0003700">
    <property type="term" value="F:DNA-binding transcription factor activity"/>
    <property type="evidence" value="ECO:0007669"/>
    <property type="project" value="InterPro"/>
</dbReference>
<dbReference type="SMART" id="SM00347">
    <property type="entry name" value="HTH_MARR"/>
    <property type="match status" value="1"/>
</dbReference>
<dbReference type="Pfam" id="PF01047">
    <property type="entry name" value="MarR"/>
    <property type="match status" value="1"/>
</dbReference>
<dbReference type="EMBL" id="MELK01000013">
    <property type="protein sequence ID" value="OFW59588.1"/>
    <property type="molecule type" value="Genomic_DNA"/>
</dbReference>
<sequence>MEDKEALVQRLMQDFYHLTRCRHAMFKDMLARYGVTLHQFHLLLHIRSSGHVKVTELSDKMLVSLPTASRMINSLCDLGLINKKKSAGDRRSTYLELTKKGEKVLADIHRQQKEMITKVLEVMPDEDMEIFLKVMEGIAEQWMALMKERAPVDGELTHEPIS</sequence>
<evidence type="ECO:0000313" key="5">
    <source>
        <dbReference type="EMBL" id="OFW59588.1"/>
    </source>
</evidence>
<keyword evidence="2" id="KW-0238">DNA-binding</keyword>
<keyword evidence="3" id="KW-0804">Transcription</keyword>
<dbReference type="STRING" id="1797197.A2Y75_01230"/>
<dbReference type="PROSITE" id="PS50995">
    <property type="entry name" value="HTH_MARR_2"/>
    <property type="match status" value="1"/>
</dbReference>
<protein>
    <recommendedName>
        <fullName evidence="4">HTH marR-type domain-containing protein</fullName>
    </recommendedName>
</protein>
<dbReference type="AlphaFoldDB" id="A0A1F2WRS7"/>